<name>A0AAW0QZC6_9PEZI</name>
<dbReference type="EMBL" id="JAQQWP010000004">
    <property type="protein sequence ID" value="KAK8120361.1"/>
    <property type="molecule type" value="Genomic_DNA"/>
</dbReference>
<evidence type="ECO:0000313" key="3">
    <source>
        <dbReference type="Proteomes" id="UP001392437"/>
    </source>
</evidence>
<evidence type="ECO:0000256" key="1">
    <source>
        <dbReference type="SAM" id="MobiDB-lite"/>
    </source>
</evidence>
<comment type="caution">
    <text evidence="2">The sequence shown here is derived from an EMBL/GenBank/DDBJ whole genome shotgun (WGS) entry which is preliminary data.</text>
</comment>
<organism evidence="2 3">
    <name type="scientific">Apiospora kogelbergensis</name>
    <dbReference type="NCBI Taxonomy" id="1337665"/>
    <lineage>
        <taxon>Eukaryota</taxon>
        <taxon>Fungi</taxon>
        <taxon>Dikarya</taxon>
        <taxon>Ascomycota</taxon>
        <taxon>Pezizomycotina</taxon>
        <taxon>Sordariomycetes</taxon>
        <taxon>Xylariomycetidae</taxon>
        <taxon>Amphisphaeriales</taxon>
        <taxon>Apiosporaceae</taxon>
        <taxon>Apiospora</taxon>
    </lineage>
</organism>
<proteinExistence type="predicted"/>
<gene>
    <name evidence="2" type="ORF">PG999_004481</name>
</gene>
<keyword evidence="3" id="KW-1185">Reference proteome</keyword>
<dbReference type="AlphaFoldDB" id="A0AAW0QZC6"/>
<reference evidence="2 3" key="1">
    <citation type="submission" date="2023-01" db="EMBL/GenBank/DDBJ databases">
        <title>Analysis of 21 Apiospora genomes using comparative genomics revels a genus with tremendous synthesis potential of carbohydrate active enzymes and secondary metabolites.</title>
        <authorList>
            <person name="Sorensen T."/>
        </authorList>
    </citation>
    <scope>NUCLEOTIDE SEQUENCE [LARGE SCALE GENOMIC DNA]</scope>
    <source>
        <strain evidence="2 3">CBS 117206</strain>
    </source>
</reference>
<accession>A0AAW0QZC6</accession>
<evidence type="ECO:0000313" key="2">
    <source>
        <dbReference type="EMBL" id="KAK8120361.1"/>
    </source>
</evidence>
<sequence>SIAFSPSSRPVEDWTKISDLAERRRVEIVLLSAITVRNIDHVYEYPLQPGLLTSTGEKLKRGLEGLEKRSDTNSIPNQAQAPMKETKTLSMKSDSNVASFNAPQPESQCIPAMYIDHERLFPPLRYTLQRSRTPPHTAYPNLHPLLDDMTLSPLLPHGTDTLRPPQHGRGLHGHNGAVHTSIYYALHRRYQ</sequence>
<feature type="region of interest" description="Disordered" evidence="1">
    <location>
        <begin position="65"/>
        <end position="84"/>
    </location>
</feature>
<feature type="non-terminal residue" evidence="2">
    <location>
        <position position="1"/>
    </location>
</feature>
<protein>
    <submittedName>
        <fullName evidence="2">Uncharacterized protein</fullName>
    </submittedName>
</protein>
<dbReference type="Proteomes" id="UP001392437">
    <property type="component" value="Unassembled WGS sequence"/>
</dbReference>